<name>A0AA94EP09_9PSED</name>
<comment type="caution">
    <text evidence="1">The sequence shown here is derived from an EMBL/GenBank/DDBJ whole genome shotgun (WGS) entry which is preliminary data.</text>
</comment>
<sequence>MLLIILIGAALSHARPEPPSNDGLPTDPLRFHRERWRCTEGQRSFWRALSRAKHWN</sequence>
<dbReference type="EMBL" id="MKWS01000009">
    <property type="protein sequence ID" value="RVD77051.1"/>
    <property type="molecule type" value="Genomic_DNA"/>
</dbReference>
<dbReference type="Proteomes" id="UP000288002">
    <property type="component" value="Unassembled WGS sequence"/>
</dbReference>
<gene>
    <name evidence="1" type="ORF">A9HBioS_3074</name>
</gene>
<dbReference type="AlphaFoldDB" id="A0AA94EP09"/>
<evidence type="ECO:0000313" key="1">
    <source>
        <dbReference type="EMBL" id="RVD77051.1"/>
    </source>
</evidence>
<protein>
    <submittedName>
        <fullName evidence="1">Uncharacterized protein</fullName>
    </submittedName>
</protein>
<reference evidence="1 2" key="1">
    <citation type="submission" date="2016-10" db="EMBL/GenBank/DDBJ databases">
        <title>Search of new enzymes for the oxidation of sulfur compounds.</title>
        <authorList>
            <person name="Novo A."/>
            <person name="Moreira I.S."/>
            <person name="Castro P.M."/>
        </authorList>
    </citation>
    <scope>NUCLEOTIDE SEQUENCE [LARGE SCALE GENOMIC DNA]</scope>
    <source>
        <strain evidence="1 2">A9</strain>
    </source>
</reference>
<accession>A0AA94EP09</accession>
<proteinExistence type="predicted"/>
<organism evidence="1 2">
    <name type="scientific">Pseudomonas koreensis</name>
    <dbReference type="NCBI Taxonomy" id="198620"/>
    <lineage>
        <taxon>Bacteria</taxon>
        <taxon>Pseudomonadati</taxon>
        <taxon>Pseudomonadota</taxon>
        <taxon>Gammaproteobacteria</taxon>
        <taxon>Pseudomonadales</taxon>
        <taxon>Pseudomonadaceae</taxon>
        <taxon>Pseudomonas</taxon>
    </lineage>
</organism>
<evidence type="ECO:0000313" key="2">
    <source>
        <dbReference type="Proteomes" id="UP000288002"/>
    </source>
</evidence>